<keyword evidence="2" id="KW-1185">Reference proteome</keyword>
<name>A0A2T0U6H5_9ACTN</name>
<sequence>MNPVGHARTERAFGLMNAAGADDNALPIALAAIEAEDRLAAARTALIEDAAAAAIDAERTRGIGRRDAASRAQHAFEALVRFMETGGAVTDRQIALEVSRFVVDLAVDVHLARTAADPIAASER</sequence>
<proteinExistence type="predicted"/>
<reference evidence="1 2" key="1">
    <citation type="submission" date="2018-03" db="EMBL/GenBank/DDBJ databases">
        <title>Genomic Encyclopedia of Type Strains, Phase III (KMG-III): the genomes of soil and plant-associated and newly described type strains.</title>
        <authorList>
            <person name="Whitman W."/>
        </authorList>
    </citation>
    <scope>NUCLEOTIDE SEQUENCE [LARGE SCALE GENOMIC DNA]</scope>
    <source>
        <strain evidence="1 2">CGMCC 4.7067</strain>
    </source>
</reference>
<evidence type="ECO:0000313" key="1">
    <source>
        <dbReference type="EMBL" id="PRY53510.1"/>
    </source>
</evidence>
<gene>
    <name evidence="1" type="ORF">B0I28_1179</name>
</gene>
<dbReference type="AlphaFoldDB" id="A0A2T0U6H5"/>
<protein>
    <submittedName>
        <fullName evidence="1">Uncharacterized protein</fullName>
    </submittedName>
</protein>
<dbReference type="Proteomes" id="UP000238176">
    <property type="component" value="Unassembled WGS sequence"/>
</dbReference>
<organism evidence="1 2">
    <name type="scientific">Glycomyces artemisiae</name>
    <dbReference type="NCBI Taxonomy" id="1076443"/>
    <lineage>
        <taxon>Bacteria</taxon>
        <taxon>Bacillati</taxon>
        <taxon>Actinomycetota</taxon>
        <taxon>Actinomycetes</taxon>
        <taxon>Glycomycetales</taxon>
        <taxon>Glycomycetaceae</taxon>
        <taxon>Glycomyces</taxon>
    </lineage>
</organism>
<dbReference type="RefSeq" id="WP_106366857.1">
    <property type="nucleotide sequence ID" value="NZ_PVTJ01000017.1"/>
</dbReference>
<evidence type="ECO:0000313" key="2">
    <source>
        <dbReference type="Proteomes" id="UP000238176"/>
    </source>
</evidence>
<dbReference type="EMBL" id="PVTJ01000017">
    <property type="protein sequence ID" value="PRY53510.1"/>
    <property type="molecule type" value="Genomic_DNA"/>
</dbReference>
<comment type="caution">
    <text evidence="1">The sequence shown here is derived from an EMBL/GenBank/DDBJ whole genome shotgun (WGS) entry which is preliminary data.</text>
</comment>
<accession>A0A2T0U6H5</accession>